<name>D3BKC3_HETP5</name>
<comment type="caution">
    <text evidence="2">The sequence shown here is derived from an EMBL/GenBank/DDBJ whole genome shotgun (WGS) entry which is preliminary data.</text>
</comment>
<dbReference type="GeneID" id="31364480"/>
<sequence length="45" mass="5016">MYIKSIFLTLYILHMMTAYAALPSCISGTTSSNPTYAKDVYFSVT</sequence>
<feature type="signal peptide" evidence="1">
    <location>
        <begin position="1"/>
        <end position="20"/>
    </location>
</feature>
<organism evidence="2 3">
    <name type="scientific">Heterostelium pallidum (strain ATCC 26659 / Pp 5 / PN500)</name>
    <name type="common">Cellular slime mold</name>
    <name type="synonym">Polysphondylium pallidum</name>
    <dbReference type="NCBI Taxonomy" id="670386"/>
    <lineage>
        <taxon>Eukaryota</taxon>
        <taxon>Amoebozoa</taxon>
        <taxon>Evosea</taxon>
        <taxon>Eumycetozoa</taxon>
        <taxon>Dictyostelia</taxon>
        <taxon>Acytosteliales</taxon>
        <taxon>Acytosteliaceae</taxon>
        <taxon>Heterostelium</taxon>
    </lineage>
</organism>
<reference evidence="2 3" key="1">
    <citation type="journal article" date="2011" name="Genome Res.">
        <title>Phylogeny-wide analysis of social amoeba genomes highlights ancient origins for complex intercellular communication.</title>
        <authorList>
            <person name="Heidel A.J."/>
            <person name="Lawal H.M."/>
            <person name="Felder M."/>
            <person name="Schilde C."/>
            <person name="Helps N.R."/>
            <person name="Tunggal B."/>
            <person name="Rivero F."/>
            <person name="John U."/>
            <person name="Schleicher M."/>
            <person name="Eichinger L."/>
            <person name="Platzer M."/>
            <person name="Noegel A.A."/>
            <person name="Schaap P."/>
            <person name="Gloeckner G."/>
        </authorList>
    </citation>
    <scope>NUCLEOTIDE SEQUENCE [LARGE SCALE GENOMIC DNA]</scope>
    <source>
        <strain evidence="3">ATCC 26659 / Pp 5 / PN500</strain>
    </source>
</reference>
<proteinExistence type="predicted"/>
<dbReference type="RefSeq" id="XP_020430478.1">
    <property type="nucleotide sequence ID" value="XM_020579803.1"/>
</dbReference>
<evidence type="ECO:0000256" key="1">
    <source>
        <dbReference type="SAM" id="SignalP"/>
    </source>
</evidence>
<dbReference type="EMBL" id="ADBJ01000038">
    <property type="protein sequence ID" value="EFA78353.1"/>
    <property type="molecule type" value="Genomic_DNA"/>
</dbReference>
<accession>D3BKC3</accession>
<dbReference type="AlphaFoldDB" id="D3BKC3"/>
<gene>
    <name evidence="2" type="ORF">PPL_09004</name>
</gene>
<dbReference type="Proteomes" id="UP000001396">
    <property type="component" value="Unassembled WGS sequence"/>
</dbReference>
<evidence type="ECO:0000313" key="2">
    <source>
        <dbReference type="EMBL" id="EFA78353.1"/>
    </source>
</evidence>
<dbReference type="InParanoid" id="D3BKC3"/>
<evidence type="ECO:0000313" key="3">
    <source>
        <dbReference type="Proteomes" id="UP000001396"/>
    </source>
</evidence>
<feature type="chain" id="PRO_5003041249" evidence="1">
    <location>
        <begin position="21"/>
        <end position="45"/>
    </location>
</feature>
<keyword evidence="3" id="KW-1185">Reference proteome</keyword>
<protein>
    <submittedName>
        <fullName evidence="2">Uncharacterized protein</fullName>
    </submittedName>
</protein>
<keyword evidence="1" id="KW-0732">Signal</keyword>